<protein>
    <submittedName>
        <fullName evidence="1">Uncharacterized protein</fullName>
    </submittedName>
</protein>
<name>A0A2P2NP97_RHIMU</name>
<evidence type="ECO:0000313" key="1">
    <source>
        <dbReference type="EMBL" id="MBX44316.1"/>
    </source>
</evidence>
<sequence>MSILRINSLSFHTNNVTYISKFLSPITLPLSVQHLQENYMHYIANSGRYFRVILDDWPIF</sequence>
<accession>A0A2P2NP97</accession>
<reference evidence="1" key="1">
    <citation type="submission" date="2018-02" db="EMBL/GenBank/DDBJ databases">
        <title>Rhizophora mucronata_Transcriptome.</title>
        <authorList>
            <person name="Meera S.P."/>
            <person name="Sreeshan A."/>
            <person name="Augustine A."/>
        </authorList>
    </citation>
    <scope>NUCLEOTIDE SEQUENCE</scope>
    <source>
        <tissue evidence="1">Leaf</tissue>
    </source>
</reference>
<dbReference type="EMBL" id="GGEC01063832">
    <property type="protein sequence ID" value="MBX44316.1"/>
    <property type="molecule type" value="Transcribed_RNA"/>
</dbReference>
<organism evidence="1">
    <name type="scientific">Rhizophora mucronata</name>
    <name type="common">Asiatic mangrove</name>
    <dbReference type="NCBI Taxonomy" id="61149"/>
    <lineage>
        <taxon>Eukaryota</taxon>
        <taxon>Viridiplantae</taxon>
        <taxon>Streptophyta</taxon>
        <taxon>Embryophyta</taxon>
        <taxon>Tracheophyta</taxon>
        <taxon>Spermatophyta</taxon>
        <taxon>Magnoliopsida</taxon>
        <taxon>eudicotyledons</taxon>
        <taxon>Gunneridae</taxon>
        <taxon>Pentapetalae</taxon>
        <taxon>rosids</taxon>
        <taxon>fabids</taxon>
        <taxon>Malpighiales</taxon>
        <taxon>Rhizophoraceae</taxon>
        <taxon>Rhizophora</taxon>
    </lineage>
</organism>
<dbReference type="AlphaFoldDB" id="A0A2P2NP97"/>
<proteinExistence type="predicted"/>